<evidence type="ECO:0000313" key="9">
    <source>
        <dbReference type="Proteomes" id="UP001597326"/>
    </source>
</evidence>
<keyword evidence="5" id="KW-0676">Redox-active center</keyword>
<dbReference type="InterPro" id="IPR000866">
    <property type="entry name" value="AhpC/TSA"/>
</dbReference>
<accession>A0ABW4RUN3</accession>
<dbReference type="PANTHER" id="PTHR42852">
    <property type="entry name" value="THIOL:DISULFIDE INTERCHANGE PROTEIN DSBE"/>
    <property type="match status" value="1"/>
</dbReference>
<comment type="caution">
    <text evidence="8">The sequence shown here is derived from an EMBL/GenBank/DDBJ whole genome shotgun (WGS) entry which is preliminary data.</text>
</comment>
<evidence type="ECO:0000256" key="6">
    <source>
        <dbReference type="SAM" id="SignalP"/>
    </source>
</evidence>
<comment type="subcellular location">
    <subcellularLocation>
        <location evidence="1">Cell envelope</location>
    </subcellularLocation>
</comment>
<dbReference type="RefSeq" id="WP_343872987.1">
    <property type="nucleotide sequence ID" value="NZ_BAAAIX010000013.1"/>
</dbReference>
<dbReference type="CDD" id="cd02966">
    <property type="entry name" value="TlpA_like_family"/>
    <property type="match status" value="1"/>
</dbReference>
<evidence type="ECO:0000256" key="4">
    <source>
        <dbReference type="ARBA" id="ARBA00023157"/>
    </source>
</evidence>
<evidence type="ECO:0000256" key="3">
    <source>
        <dbReference type="ARBA" id="ARBA00022968"/>
    </source>
</evidence>
<evidence type="ECO:0000256" key="5">
    <source>
        <dbReference type="ARBA" id="ARBA00023284"/>
    </source>
</evidence>
<proteinExistence type="predicted"/>
<dbReference type="InterPro" id="IPR013766">
    <property type="entry name" value="Thioredoxin_domain"/>
</dbReference>
<feature type="signal peptide" evidence="6">
    <location>
        <begin position="1"/>
        <end position="23"/>
    </location>
</feature>
<keyword evidence="2" id="KW-0201">Cytochrome c-type biogenesis</keyword>
<evidence type="ECO:0000256" key="2">
    <source>
        <dbReference type="ARBA" id="ARBA00022748"/>
    </source>
</evidence>
<name>A0ABW4RUN3_9ACTN</name>
<dbReference type="PROSITE" id="PS51352">
    <property type="entry name" value="THIOREDOXIN_2"/>
    <property type="match status" value="1"/>
</dbReference>
<sequence>MNRRTRLAALAAVLTLAAACTPAAEQPTVPQYTVGGDETQAPSLAPDEILPARTAAGIPACPRTASGAKAVAGGLPALELDCLGGDSTVNLAGLQRGTPWVVNLWAQWCQPCNDEAPLVAQAAKDYRGKINFLGIDYDDPFPHKAIAFADKYQLGFAQVVDPEQTTRVPARVRAVPQTYFVDAGGRIVHIEVKPLKSSEQFDALVAEHLGVQK</sequence>
<evidence type="ECO:0000259" key="7">
    <source>
        <dbReference type="PROSITE" id="PS51352"/>
    </source>
</evidence>
<organism evidence="8 9">
    <name type="scientific">Luteococcus peritonei</name>
    <dbReference type="NCBI Taxonomy" id="88874"/>
    <lineage>
        <taxon>Bacteria</taxon>
        <taxon>Bacillati</taxon>
        <taxon>Actinomycetota</taxon>
        <taxon>Actinomycetes</taxon>
        <taxon>Propionibacteriales</taxon>
        <taxon>Propionibacteriaceae</taxon>
        <taxon>Luteococcus</taxon>
    </lineage>
</organism>
<dbReference type="PANTHER" id="PTHR42852:SF6">
    <property type="entry name" value="THIOL:DISULFIDE INTERCHANGE PROTEIN DSBE"/>
    <property type="match status" value="1"/>
</dbReference>
<dbReference type="Pfam" id="PF00578">
    <property type="entry name" value="AhpC-TSA"/>
    <property type="match status" value="1"/>
</dbReference>
<dbReference type="InterPro" id="IPR050553">
    <property type="entry name" value="Thioredoxin_ResA/DsbE_sf"/>
</dbReference>
<keyword evidence="9" id="KW-1185">Reference proteome</keyword>
<evidence type="ECO:0000256" key="1">
    <source>
        <dbReference type="ARBA" id="ARBA00004196"/>
    </source>
</evidence>
<dbReference type="PROSITE" id="PS51257">
    <property type="entry name" value="PROKAR_LIPOPROTEIN"/>
    <property type="match status" value="1"/>
</dbReference>
<keyword evidence="3" id="KW-0735">Signal-anchor</keyword>
<gene>
    <name evidence="8" type="ORF">ACFSCS_07550</name>
</gene>
<dbReference type="Proteomes" id="UP001597326">
    <property type="component" value="Unassembled WGS sequence"/>
</dbReference>
<keyword evidence="3" id="KW-0812">Transmembrane</keyword>
<dbReference type="InterPro" id="IPR036249">
    <property type="entry name" value="Thioredoxin-like_sf"/>
</dbReference>
<dbReference type="Gene3D" id="3.40.30.10">
    <property type="entry name" value="Glutaredoxin"/>
    <property type="match status" value="1"/>
</dbReference>
<protein>
    <submittedName>
        <fullName evidence="8">TlpA family protein disulfide reductase</fullName>
    </submittedName>
</protein>
<feature type="domain" description="Thioredoxin" evidence="7">
    <location>
        <begin position="69"/>
        <end position="210"/>
    </location>
</feature>
<keyword evidence="4" id="KW-1015">Disulfide bond</keyword>
<reference evidence="9" key="1">
    <citation type="journal article" date="2019" name="Int. J. Syst. Evol. Microbiol.">
        <title>The Global Catalogue of Microorganisms (GCM) 10K type strain sequencing project: providing services to taxonomists for standard genome sequencing and annotation.</title>
        <authorList>
            <consortium name="The Broad Institute Genomics Platform"/>
            <consortium name="The Broad Institute Genome Sequencing Center for Infectious Disease"/>
            <person name="Wu L."/>
            <person name="Ma J."/>
        </authorList>
    </citation>
    <scope>NUCLEOTIDE SEQUENCE [LARGE SCALE GENOMIC DNA]</scope>
    <source>
        <strain evidence="9">CAIM 431</strain>
    </source>
</reference>
<keyword evidence="6" id="KW-0732">Signal</keyword>
<dbReference type="EMBL" id="JBHUFZ010000016">
    <property type="protein sequence ID" value="MFD1890037.1"/>
    <property type="molecule type" value="Genomic_DNA"/>
</dbReference>
<evidence type="ECO:0000313" key="8">
    <source>
        <dbReference type="EMBL" id="MFD1890037.1"/>
    </source>
</evidence>
<feature type="chain" id="PRO_5045968995" evidence="6">
    <location>
        <begin position="24"/>
        <end position="213"/>
    </location>
</feature>
<dbReference type="SUPFAM" id="SSF52833">
    <property type="entry name" value="Thioredoxin-like"/>
    <property type="match status" value="1"/>
</dbReference>